<organism evidence="1">
    <name type="scientific">marine sediment metagenome</name>
    <dbReference type="NCBI Taxonomy" id="412755"/>
    <lineage>
        <taxon>unclassified sequences</taxon>
        <taxon>metagenomes</taxon>
        <taxon>ecological metagenomes</taxon>
    </lineage>
</organism>
<dbReference type="InterPro" id="IPR011033">
    <property type="entry name" value="PRC_barrel-like_sf"/>
</dbReference>
<dbReference type="Gene3D" id="2.30.30.240">
    <property type="entry name" value="PRC-barrel domain"/>
    <property type="match status" value="1"/>
</dbReference>
<reference evidence="1" key="1">
    <citation type="journal article" date="2015" name="Nature">
        <title>Complex archaea that bridge the gap between prokaryotes and eukaryotes.</title>
        <authorList>
            <person name="Spang A."/>
            <person name="Saw J.H."/>
            <person name="Jorgensen S.L."/>
            <person name="Zaremba-Niedzwiedzka K."/>
            <person name="Martijn J."/>
            <person name="Lind A.E."/>
            <person name="van Eijk R."/>
            <person name="Schleper C."/>
            <person name="Guy L."/>
            <person name="Ettema T.J."/>
        </authorList>
    </citation>
    <scope>NUCLEOTIDE SEQUENCE</scope>
</reference>
<dbReference type="AlphaFoldDB" id="A0A0F9HB28"/>
<dbReference type="SUPFAM" id="SSF50346">
    <property type="entry name" value="PRC-barrel domain"/>
    <property type="match status" value="1"/>
</dbReference>
<protein>
    <submittedName>
        <fullName evidence="1">Uncharacterized protein</fullName>
    </submittedName>
</protein>
<gene>
    <name evidence="1" type="ORF">LCGC14_1806150</name>
</gene>
<comment type="caution">
    <text evidence="1">The sequence shown here is derived from an EMBL/GenBank/DDBJ whole genome shotgun (WGS) entry which is preliminary data.</text>
</comment>
<feature type="non-terminal residue" evidence="1">
    <location>
        <position position="1"/>
    </location>
</feature>
<name>A0A0F9HB28_9ZZZZ</name>
<sequence length="72" mass="7722">GDTVVAIIGVGGFLGMGENEVAIPVEKLILREDEVIVPGVTEERLESMPEFKEAEVQILDPGMRLAESIGLD</sequence>
<accession>A0A0F9HB28</accession>
<dbReference type="EMBL" id="LAZR01017474">
    <property type="protein sequence ID" value="KKM00262.1"/>
    <property type="molecule type" value="Genomic_DNA"/>
</dbReference>
<evidence type="ECO:0000313" key="1">
    <source>
        <dbReference type="EMBL" id="KKM00262.1"/>
    </source>
</evidence>
<proteinExistence type="predicted"/>